<dbReference type="Gene3D" id="1.10.287.1080">
    <property type="entry name" value="MazG-like"/>
    <property type="match status" value="1"/>
</dbReference>
<evidence type="ECO:0000313" key="2">
    <source>
        <dbReference type="EMBL" id="MBB6487936.1"/>
    </source>
</evidence>
<evidence type="ECO:0000259" key="1">
    <source>
        <dbReference type="Pfam" id="PF18722"/>
    </source>
</evidence>
<dbReference type="RefSeq" id="WP_184709252.1">
    <property type="nucleotide sequence ID" value="NZ_JACHBG010000017.1"/>
</dbReference>
<dbReference type="InterPro" id="IPR041407">
    <property type="entry name" value="MazG_C"/>
</dbReference>
<dbReference type="InterPro" id="IPR011379">
    <property type="entry name" value="MazG-related_GP37"/>
</dbReference>
<feature type="domain" description="MazG C-terminal" evidence="1">
    <location>
        <begin position="189"/>
        <end position="377"/>
    </location>
</feature>
<dbReference type="SUPFAM" id="SSF101386">
    <property type="entry name" value="all-alpha NTP pyrophosphatases"/>
    <property type="match status" value="1"/>
</dbReference>
<gene>
    <name evidence="2" type="ORF">GGD46_005246</name>
</gene>
<dbReference type="EMBL" id="JACHBG010000017">
    <property type="protein sequence ID" value="MBB6487936.1"/>
    <property type="molecule type" value="Genomic_DNA"/>
</dbReference>
<sequence>MTGASLGLNEYQTLAARSDRTRNKGNGFDLPVLGLVGEVGSLLSEVKKRQRDKAAIIGYEQTVLEELGDTLWYLAIITEHAGIKLASLANDVSGADVAFSALQPQHSLPMNTPSVQFEKTLLRLAAATGELAANIDGAQGDNGTFQTRLTSVLQHLVQAANEADVLLEEAARANLQKTEDRWPQERVYPPLFDGQFPEDEQLPRSLEIDIFEREASNGKRYVLQSCRGLFIGDRLTDNIMQPDDYRFHDVFHYAYAAVLGWSPVTRALLKRKRKSKARVDEGEDGARAALIEEGVATYVFGIAKDFDFFADQRPGDLSLTFLKNVRQFVRGYEVHSSPLWLWEEAILQGNHAFRFLRESRRGRIKLDIEKRALSIEELP</sequence>
<dbReference type="AlphaFoldDB" id="A0A7X0IY74"/>
<dbReference type="Proteomes" id="UP000565576">
    <property type="component" value="Unassembled WGS sequence"/>
</dbReference>
<protein>
    <submittedName>
        <fullName evidence="2">NTP pyrophosphatase (Non-canonical NTP hydrolase)</fullName>
    </submittedName>
</protein>
<name>A0A7X0IY74_9HYPH</name>
<evidence type="ECO:0000313" key="3">
    <source>
        <dbReference type="Proteomes" id="UP000565576"/>
    </source>
</evidence>
<reference evidence="2 3" key="1">
    <citation type="submission" date="2020-08" db="EMBL/GenBank/DDBJ databases">
        <title>Genomic Encyclopedia of Type Strains, Phase IV (KMG-V): Genome sequencing to study the core and pangenomes of soil and plant-associated prokaryotes.</title>
        <authorList>
            <person name="Whitman W."/>
        </authorList>
    </citation>
    <scope>NUCLEOTIDE SEQUENCE [LARGE SCALE GENOMIC DNA]</scope>
    <source>
        <strain evidence="2 3">SEMIA 4060</strain>
    </source>
</reference>
<dbReference type="Pfam" id="PF18722">
    <property type="entry name" value="MazG_C"/>
    <property type="match status" value="1"/>
</dbReference>
<accession>A0A7X0IY74</accession>
<comment type="caution">
    <text evidence="2">The sequence shown here is derived from an EMBL/GenBank/DDBJ whole genome shotgun (WGS) entry which is preliminary data.</text>
</comment>
<keyword evidence="2" id="KW-0378">Hydrolase</keyword>
<dbReference type="CDD" id="cd11541">
    <property type="entry name" value="NTP-PPase_u4"/>
    <property type="match status" value="1"/>
</dbReference>
<organism evidence="2 3">
    <name type="scientific">Rhizobium lusitanum</name>
    <dbReference type="NCBI Taxonomy" id="293958"/>
    <lineage>
        <taxon>Bacteria</taxon>
        <taxon>Pseudomonadati</taxon>
        <taxon>Pseudomonadota</taxon>
        <taxon>Alphaproteobacteria</taxon>
        <taxon>Hyphomicrobiales</taxon>
        <taxon>Rhizobiaceae</taxon>
        <taxon>Rhizobium/Agrobacterium group</taxon>
        <taxon>Rhizobium</taxon>
    </lineage>
</organism>
<proteinExistence type="predicted"/>
<dbReference type="GO" id="GO:0016787">
    <property type="term" value="F:hydrolase activity"/>
    <property type="evidence" value="ECO:0007669"/>
    <property type="project" value="UniProtKB-KW"/>
</dbReference>